<dbReference type="SUPFAM" id="SSF50729">
    <property type="entry name" value="PH domain-like"/>
    <property type="match status" value="1"/>
</dbReference>
<dbReference type="Gene3D" id="2.30.29.30">
    <property type="entry name" value="Pleckstrin-homology domain (PH domain)/Phosphotyrosine-binding domain (PTB)"/>
    <property type="match status" value="1"/>
</dbReference>
<feature type="domain" description="PH" evidence="1">
    <location>
        <begin position="6"/>
        <end position="108"/>
    </location>
</feature>
<dbReference type="InterPro" id="IPR011993">
    <property type="entry name" value="PH-like_dom_sf"/>
</dbReference>
<name>A0A814FE69_9BILA</name>
<reference evidence="2" key="1">
    <citation type="submission" date="2021-02" db="EMBL/GenBank/DDBJ databases">
        <authorList>
            <person name="Nowell W R."/>
        </authorList>
    </citation>
    <scope>NUCLEOTIDE SEQUENCE</scope>
</reference>
<protein>
    <recommendedName>
        <fullName evidence="1">PH domain-containing protein</fullName>
    </recommendedName>
</protein>
<proteinExistence type="predicted"/>
<dbReference type="Proteomes" id="UP000663855">
    <property type="component" value="Unassembled WGS sequence"/>
</dbReference>
<evidence type="ECO:0000313" key="2">
    <source>
        <dbReference type="EMBL" id="CAF0979447.1"/>
    </source>
</evidence>
<gene>
    <name evidence="2" type="ORF">CJN711_LOCUS1283</name>
</gene>
<organism evidence="2 3">
    <name type="scientific">Rotaria magnacalcarata</name>
    <dbReference type="NCBI Taxonomy" id="392030"/>
    <lineage>
        <taxon>Eukaryota</taxon>
        <taxon>Metazoa</taxon>
        <taxon>Spiralia</taxon>
        <taxon>Gnathifera</taxon>
        <taxon>Rotifera</taxon>
        <taxon>Eurotatoria</taxon>
        <taxon>Bdelloidea</taxon>
        <taxon>Philodinida</taxon>
        <taxon>Philodinidae</taxon>
        <taxon>Rotaria</taxon>
    </lineage>
</organism>
<comment type="caution">
    <text evidence="2">The sequence shown here is derived from an EMBL/GenBank/DDBJ whole genome shotgun (WGS) entry which is preliminary data.</text>
</comment>
<evidence type="ECO:0000259" key="1">
    <source>
        <dbReference type="PROSITE" id="PS50003"/>
    </source>
</evidence>
<dbReference type="EMBL" id="CAJNOV010000090">
    <property type="protein sequence ID" value="CAF0979447.1"/>
    <property type="molecule type" value="Genomic_DNA"/>
</dbReference>
<sequence>MERTACYSLSGYLSLKPCGALSLVLPTRRYWCAFNESIRTLEFYQSERDLTNSKTPIESLSLYRAAITLSTTEERVFVILTNNKEHHLRAENHEALMIWLLGLQSKRDSCISSNNGSSLHGIHPGLDTDEIINNEDVWNIHDSDSSTPTDFIHPRMFIIERTNPNDFSSDDEKYRSSIMIESMNRKLSTPSITGLQLCHGCSLSLCSHCRSAWSRSSDLVNDSIPNRTSSSSYSIESSDSAFCDQRLLDVNDGLHQNNIQETLLTLKCELASLINKENIYQLIIKEKSNAIRKLEKQLSDVVQSPTPSSKQQTISKVFNERSREANNELKFLHCEITRLHDILRDDDIKMRKLLK</sequence>
<evidence type="ECO:0000313" key="3">
    <source>
        <dbReference type="Proteomes" id="UP000663855"/>
    </source>
</evidence>
<dbReference type="PROSITE" id="PS50003">
    <property type="entry name" value="PH_DOMAIN"/>
    <property type="match status" value="1"/>
</dbReference>
<dbReference type="SMART" id="SM00233">
    <property type="entry name" value="PH"/>
    <property type="match status" value="1"/>
</dbReference>
<dbReference type="AlphaFoldDB" id="A0A814FE69"/>
<accession>A0A814FE69</accession>
<dbReference type="InterPro" id="IPR001849">
    <property type="entry name" value="PH_domain"/>
</dbReference>